<dbReference type="GO" id="GO:0016020">
    <property type="term" value="C:membrane"/>
    <property type="evidence" value="ECO:0007669"/>
    <property type="project" value="InterPro"/>
</dbReference>
<evidence type="ECO:0000259" key="11">
    <source>
        <dbReference type="Pfam" id="PF07730"/>
    </source>
</evidence>
<dbReference type="EC" id="2.7.13.3" evidence="2"/>
<evidence type="ECO:0000256" key="2">
    <source>
        <dbReference type="ARBA" id="ARBA00012438"/>
    </source>
</evidence>
<evidence type="ECO:0000256" key="8">
    <source>
        <dbReference type="ARBA" id="ARBA00023012"/>
    </source>
</evidence>
<keyword evidence="6" id="KW-0418">Kinase</keyword>
<dbReference type="EMBL" id="DXDC01000003">
    <property type="protein sequence ID" value="HIY64681.1"/>
    <property type="molecule type" value="Genomic_DNA"/>
</dbReference>
<keyword evidence="9" id="KW-0812">Transmembrane</keyword>
<organism evidence="12 13">
    <name type="scientific">Candidatus Agrococcus pullicola</name>
    <dbReference type="NCBI Taxonomy" id="2838429"/>
    <lineage>
        <taxon>Bacteria</taxon>
        <taxon>Bacillati</taxon>
        <taxon>Actinomycetota</taxon>
        <taxon>Actinomycetes</taxon>
        <taxon>Micrococcales</taxon>
        <taxon>Microbacteriaceae</taxon>
        <taxon>Agrococcus</taxon>
    </lineage>
</organism>
<comment type="catalytic activity">
    <reaction evidence="1">
        <text>ATP + protein L-histidine = ADP + protein N-phospho-L-histidine.</text>
        <dbReference type="EC" id="2.7.13.3"/>
    </reaction>
</comment>
<evidence type="ECO:0000256" key="6">
    <source>
        <dbReference type="ARBA" id="ARBA00022777"/>
    </source>
</evidence>
<keyword evidence="5" id="KW-0547">Nucleotide-binding</keyword>
<dbReference type="Gene3D" id="1.20.5.1930">
    <property type="match status" value="1"/>
</dbReference>
<feature type="domain" description="Signal transduction histidine kinase subgroup 3 dimerisation and phosphoacceptor" evidence="11">
    <location>
        <begin position="196"/>
        <end position="260"/>
    </location>
</feature>
<dbReference type="Proteomes" id="UP000824005">
    <property type="component" value="Unassembled WGS sequence"/>
</dbReference>
<dbReference type="Gene3D" id="3.30.565.10">
    <property type="entry name" value="Histidine kinase-like ATPase, C-terminal domain"/>
    <property type="match status" value="1"/>
</dbReference>
<dbReference type="GO" id="GO:0046983">
    <property type="term" value="F:protein dimerization activity"/>
    <property type="evidence" value="ECO:0007669"/>
    <property type="project" value="InterPro"/>
</dbReference>
<dbReference type="InterPro" id="IPR003594">
    <property type="entry name" value="HATPase_dom"/>
</dbReference>
<evidence type="ECO:0000256" key="5">
    <source>
        <dbReference type="ARBA" id="ARBA00022741"/>
    </source>
</evidence>
<keyword evidence="8" id="KW-0902">Two-component regulatory system</keyword>
<keyword evidence="9" id="KW-0472">Membrane</keyword>
<keyword evidence="7" id="KW-0067">ATP-binding</keyword>
<evidence type="ECO:0000259" key="10">
    <source>
        <dbReference type="Pfam" id="PF02518"/>
    </source>
</evidence>
<protein>
    <recommendedName>
        <fullName evidence="2">histidine kinase</fullName>
        <ecNumber evidence="2">2.7.13.3</ecNumber>
    </recommendedName>
</protein>
<evidence type="ECO:0000256" key="9">
    <source>
        <dbReference type="SAM" id="Phobius"/>
    </source>
</evidence>
<dbReference type="InterPro" id="IPR036890">
    <property type="entry name" value="HATPase_C_sf"/>
</dbReference>
<evidence type="ECO:0000256" key="1">
    <source>
        <dbReference type="ARBA" id="ARBA00000085"/>
    </source>
</evidence>
<proteinExistence type="predicted"/>
<evidence type="ECO:0000256" key="3">
    <source>
        <dbReference type="ARBA" id="ARBA00022553"/>
    </source>
</evidence>
<dbReference type="PANTHER" id="PTHR24421">
    <property type="entry name" value="NITRATE/NITRITE SENSOR PROTEIN NARX-RELATED"/>
    <property type="match status" value="1"/>
</dbReference>
<dbReference type="AlphaFoldDB" id="A0A9D2C760"/>
<feature type="transmembrane region" description="Helical" evidence="9">
    <location>
        <begin position="80"/>
        <end position="100"/>
    </location>
</feature>
<dbReference type="InterPro" id="IPR050482">
    <property type="entry name" value="Sensor_HK_TwoCompSys"/>
</dbReference>
<sequence length="387" mass="42477">MKALFRGIESRVPRETKQLLRRWWLTVVGTLVGGLLAVPLIIAAVAKPESKASGTVFRWERARQRRYFGLEFEVATAPRSFFLISALVTAAAFVAVSYMLIASVLMILGAIIQLFVGGFAIISFILWTTHQPALQVGLLYGLANTVGAVVLAEATRWLQRKIDEQFFDVQQPRTAEARISELLTTRAGVVLAIDEERRRIERDIHDGVQQNAVSLSMLIARARRAEEPERVAALLDDAFAQSRRLIDEMREVAWRTYPAALDEHGLKTALEPVIRNSPVPVEVLELSETRPPRPVEAAVYFVIREALTNVVKHAEASSATLSVTTVFDSKRRALAKVEVSDNGCGGASEEGGGLKGLSRRVAALDGTLTIRSPIGGGTRIEAEIPYA</sequence>
<gene>
    <name evidence="12" type="ORF">H9830_00195</name>
</gene>
<evidence type="ECO:0000256" key="7">
    <source>
        <dbReference type="ARBA" id="ARBA00022840"/>
    </source>
</evidence>
<keyword evidence="4" id="KW-0808">Transferase</keyword>
<feature type="domain" description="Histidine kinase/HSP90-like ATPase" evidence="10">
    <location>
        <begin position="297"/>
        <end position="386"/>
    </location>
</feature>
<reference evidence="12" key="2">
    <citation type="submission" date="2021-04" db="EMBL/GenBank/DDBJ databases">
        <authorList>
            <person name="Gilroy R."/>
        </authorList>
    </citation>
    <scope>NUCLEOTIDE SEQUENCE</scope>
    <source>
        <strain evidence="12">ChiGjej1B1-98</strain>
    </source>
</reference>
<keyword evidence="3" id="KW-0597">Phosphoprotein</keyword>
<evidence type="ECO:0000313" key="12">
    <source>
        <dbReference type="EMBL" id="HIY64681.1"/>
    </source>
</evidence>
<accession>A0A9D2C760</accession>
<dbReference type="InterPro" id="IPR011712">
    <property type="entry name" value="Sig_transdc_His_kin_sub3_dim/P"/>
</dbReference>
<dbReference type="Pfam" id="PF02518">
    <property type="entry name" value="HATPase_c"/>
    <property type="match status" value="1"/>
</dbReference>
<reference evidence="12" key="1">
    <citation type="journal article" date="2021" name="PeerJ">
        <title>Extensive microbial diversity within the chicken gut microbiome revealed by metagenomics and culture.</title>
        <authorList>
            <person name="Gilroy R."/>
            <person name="Ravi A."/>
            <person name="Getino M."/>
            <person name="Pursley I."/>
            <person name="Horton D.L."/>
            <person name="Alikhan N.F."/>
            <person name="Baker D."/>
            <person name="Gharbi K."/>
            <person name="Hall N."/>
            <person name="Watson M."/>
            <person name="Adriaenssens E.M."/>
            <person name="Foster-Nyarko E."/>
            <person name="Jarju S."/>
            <person name="Secka A."/>
            <person name="Antonio M."/>
            <person name="Oren A."/>
            <person name="Chaudhuri R.R."/>
            <person name="La Ragione R."/>
            <person name="Hildebrand F."/>
            <person name="Pallen M.J."/>
        </authorList>
    </citation>
    <scope>NUCLEOTIDE SEQUENCE</scope>
    <source>
        <strain evidence="12">ChiGjej1B1-98</strain>
    </source>
</reference>
<feature type="transmembrane region" description="Helical" evidence="9">
    <location>
        <begin position="133"/>
        <end position="152"/>
    </location>
</feature>
<feature type="transmembrane region" description="Helical" evidence="9">
    <location>
        <begin position="107"/>
        <end position="127"/>
    </location>
</feature>
<dbReference type="GO" id="GO:0000155">
    <property type="term" value="F:phosphorelay sensor kinase activity"/>
    <property type="evidence" value="ECO:0007669"/>
    <property type="project" value="InterPro"/>
</dbReference>
<feature type="transmembrane region" description="Helical" evidence="9">
    <location>
        <begin position="23"/>
        <end position="46"/>
    </location>
</feature>
<name>A0A9D2C760_9MICO</name>
<dbReference type="GO" id="GO:0005524">
    <property type="term" value="F:ATP binding"/>
    <property type="evidence" value="ECO:0007669"/>
    <property type="project" value="UniProtKB-KW"/>
</dbReference>
<dbReference type="PANTHER" id="PTHR24421:SF10">
    <property type="entry name" value="NITRATE_NITRITE SENSOR PROTEIN NARQ"/>
    <property type="match status" value="1"/>
</dbReference>
<keyword evidence="9" id="KW-1133">Transmembrane helix</keyword>
<comment type="caution">
    <text evidence="12">The sequence shown here is derived from an EMBL/GenBank/DDBJ whole genome shotgun (WGS) entry which is preliminary data.</text>
</comment>
<evidence type="ECO:0000256" key="4">
    <source>
        <dbReference type="ARBA" id="ARBA00022679"/>
    </source>
</evidence>
<dbReference type="CDD" id="cd16917">
    <property type="entry name" value="HATPase_UhpB-NarQ-NarX-like"/>
    <property type="match status" value="1"/>
</dbReference>
<dbReference type="SUPFAM" id="SSF55874">
    <property type="entry name" value="ATPase domain of HSP90 chaperone/DNA topoisomerase II/histidine kinase"/>
    <property type="match status" value="1"/>
</dbReference>
<dbReference type="Pfam" id="PF07730">
    <property type="entry name" value="HisKA_3"/>
    <property type="match status" value="1"/>
</dbReference>
<evidence type="ECO:0000313" key="13">
    <source>
        <dbReference type="Proteomes" id="UP000824005"/>
    </source>
</evidence>